<feature type="domain" description="GST N-terminal" evidence="1">
    <location>
        <begin position="85"/>
        <end position="165"/>
    </location>
</feature>
<dbReference type="Pfam" id="PF08279">
    <property type="entry name" value="HTH_11"/>
    <property type="match status" value="1"/>
</dbReference>
<dbReference type="PROSITE" id="PS50404">
    <property type="entry name" value="GST_NTER"/>
    <property type="match status" value="1"/>
</dbReference>
<dbReference type="InterPro" id="IPR036388">
    <property type="entry name" value="WH-like_DNA-bd_sf"/>
</dbReference>
<dbReference type="InterPro" id="IPR036249">
    <property type="entry name" value="Thioredoxin-like_sf"/>
</dbReference>
<gene>
    <name evidence="2" type="ORF">B6N23_16185</name>
</gene>
<dbReference type="CDD" id="cd03207">
    <property type="entry name" value="GST_C_8"/>
    <property type="match status" value="1"/>
</dbReference>
<protein>
    <submittedName>
        <fullName evidence="2">Glutathione S-transferase N-terminal domain-containing protein</fullName>
    </submittedName>
</protein>
<keyword evidence="3" id="KW-1185">Reference proteome</keyword>
<dbReference type="SUPFAM" id="SSF52833">
    <property type="entry name" value="Thioredoxin-like"/>
    <property type="match status" value="1"/>
</dbReference>
<dbReference type="InterPro" id="IPR004045">
    <property type="entry name" value="Glutathione_S-Trfase_N"/>
</dbReference>
<sequence>MTRTTHLQELLRVLRHHQGPIGGPELARALGVTLRHLYQDIAVLRAVGVEVVNEPGRGYVLPPEVKLPPAALAEPAPVAGAQDEPAPLIFYTNPLSRGGIVHWMLEELGATYRMVTLEYGAAMKTPEYLAINPLGKVPAIRHGETVVTEAAAICAYLADAFPEAGLAPPSAARGDYYRWLFLAAGPLESAIALNDLGVAPTAEQAMRLGSGDYWTLVETLAAAVAGRPYIAGDAFSAADVYVGSHIGWGMQFGTLPRRPEFEAYWAGLRERPAHRRCEAHIEQVLAR</sequence>
<dbReference type="SFLD" id="SFLDS00019">
    <property type="entry name" value="Glutathione_Transferase_(cytos"/>
    <property type="match status" value="1"/>
</dbReference>
<accession>A0ABY9H4B8</accession>
<dbReference type="SFLD" id="SFLDG01150">
    <property type="entry name" value="Main.1:_Beta-like"/>
    <property type="match status" value="1"/>
</dbReference>
<dbReference type="Pfam" id="PF02798">
    <property type="entry name" value="GST_N"/>
    <property type="match status" value="1"/>
</dbReference>
<dbReference type="CDD" id="cd03046">
    <property type="entry name" value="GST_N_GTT1_like"/>
    <property type="match status" value="1"/>
</dbReference>
<dbReference type="InterPro" id="IPR036390">
    <property type="entry name" value="WH_DNA-bd_sf"/>
</dbReference>
<evidence type="ECO:0000313" key="3">
    <source>
        <dbReference type="Proteomes" id="UP001235344"/>
    </source>
</evidence>
<dbReference type="SUPFAM" id="SSF46785">
    <property type="entry name" value="Winged helix' DNA-binding domain"/>
    <property type="match status" value="1"/>
</dbReference>
<dbReference type="SUPFAM" id="SSF47616">
    <property type="entry name" value="GST C-terminal domain-like"/>
    <property type="match status" value="1"/>
</dbReference>
<organism evidence="2 3">
    <name type="scientific">Halomonas alkalicola</name>
    <dbReference type="NCBI Taxonomy" id="1930622"/>
    <lineage>
        <taxon>Bacteria</taxon>
        <taxon>Pseudomonadati</taxon>
        <taxon>Pseudomonadota</taxon>
        <taxon>Gammaproteobacteria</taxon>
        <taxon>Oceanospirillales</taxon>
        <taxon>Halomonadaceae</taxon>
        <taxon>Halomonas</taxon>
    </lineage>
</organism>
<dbReference type="Gene3D" id="1.20.1050.10">
    <property type="match status" value="1"/>
</dbReference>
<dbReference type="PANTHER" id="PTHR44051:SF21">
    <property type="entry name" value="GLUTATHIONE S-TRANSFERASE FAMILY PROTEIN"/>
    <property type="match status" value="1"/>
</dbReference>
<name>A0ABY9H4B8_9GAMM</name>
<dbReference type="InterPro" id="IPR013196">
    <property type="entry name" value="HTH_11"/>
</dbReference>
<dbReference type="EMBL" id="CP131913">
    <property type="protein sequence ID" value="WLI73239.1"/>
    <property type="molecule type" value="Genomic_DNA"/>
</dbReference>
<dbReference type="Proteomes" id="UP001235344">
    <property type="component" value="Chromosome"/>
</dbReference>
<reference evidence="2 3" key="1">
    <citation type="submission" date="2023-08" db="EMBL/GenBank/DDBJ databases">
        <title>Transcriptome Analysis of Halomonas alkalicola CICC 11012s to Identify the Genes Involved in Alkaline Tolerances.</title>
        <authorList>
            <person name="Zhai L."/>
        </authorList>
    </citation>
    <scope>NUCLEOTIDE SEQUENCE [LARGE SCALE GENOMIC DNA]</scope>
    <source>
        <strain evidence="2 3">CICC 11012s</strain>
    </source>
</reference>
<evidence type="ECO:0000259" key="1">
    <source>
        <dbReference type="PROSITE" id="PS50404"/>
    </source>
</evidence>
<dbReference type="PANTHER" id="PTHR44051">
    <property type="entry name" value="GLUTATHIONE S-TRANSFERASE-RELATED"/>
    <property type="match status" value="1"/>
</dbReference>
<dbReference type="InterPro" id="IPR040079">
    <property type="entry name" value="Glutathione_S-Trfase"/>
</dbReference>
<proteinExistence type="predicted"/>
<dbReference type="RefSeq" id="WP_305500708.1">
    <property type="nucleotide sequence ID" value="NZ_CP131913.1"/>
</dbReference>
<dbReference type="Gene3D" id="1.10.10.10">
    <property type="entry name" value="Winged helix-like DNA-binding domain superfamily/Winged helix DNA-binding domain"/>
    <property type="match status" value="1"/>
</dbReference>
<evidence type="ECO:0000313" key="2">
    <source>
        <dbReference type="EMBL" id="WLI73239.1"/>
    </source>
</evidence>
<dbReference type="Gene3D" id="3.40.30.10">
    <property type="entry name" value="Glutaredoxin"/>
    <property type="match status" value="1"/>
</dbReference>
<dbReference type="InterPro" id="IPR036282">
    <property type="entry name" value="Glutathione-S-Trfase_C_sf"/>
</dbReference>
<dbReference type="SFLD" id="SFLDG00358">
    <property type="entry name" value="Main_(cytGST)"/>
    <property type="match status" value="1"/>
</dbReference>